<proteinExistence type="predicted"/>
<evidence type="ECO:0000313" key="2">
    <source>
        <dbReference type="EMBL" id="SEG89504.1"/>
    </source>
</evidence>
<protein>
    <submittedName>
        <fullName evidence="2">Transposase</fullName>
    </submittedName>
</protein>
<dbReference type="Pfam" id="PF01610">
    <property type="entry name" value="DDE_Tnp_ISL3"/>
    <property type="match status" value="1"/>
</dbReference>
<name>A0A1H6DWP4_9ACTN</name>
<evidence type="ECO:0000259" key="1">
    <source>
        <dbReference type="Pfam" id="PF01610"/>
    </source>
</evidence>
<evidence type="ECO:0000313" key="3">
    <source>
        <dbReference type="Proteomes" id="UP000236732"/>
    </source>
</evidence>
<dbReference type="InterPro" id="IPR047951">
    <property type="entry name" value="Transpos_ISL3"/>
</dbReference>
<accession>A0A1H6DWP4</accession>
<sequence length="119" mass="13410">MTRPSDLPDHIRRHLDDLVASCPHLTALATRVREFADILTERHGHNLPAWIQQVRTDDLPTLHSYTNGLEKDIDAVIAGLTLPYSNGPMEGVNTKTKLIKRTMYGRAGFPLLRQMILLS</sequence>
<reference evidence="2 3" key="1">
    <citation type="submission" date="2016-10" db="EMBL/GenBank/DDBJ databases">
        <authorList>
            <person name="de Groot N.N."/>
        </authorList>
    </citation>
    <scope>NUCLEOTIDE SEQUENCE [LARGE SCALE GENOMIC DNA]</scope>
    <source>
        <strain evidence="2 3">CGMCC 4.7037</strain>
    </source>
</reference>
<keyword evidence="3" id="KW-1185">Reference proteome</keyword>
<organism evidence="2 3">
    <name type="scientific">Nonomuraea solani</name>
    <dbReference type="NCBI Taxonomy" id="1144553"/>
    <lineage>
        <taxon>Bacteria</taxon>
        <taxon>Bacillati</taxon>
        <taxon>Actinomycetota</taxon>
        <taxon>Actinomycetes</taxon>
        <taxon>Streptosporangiales</taxon>
        <taxon>Streptosporangiaceae</taxon>
        <taxon>Nonomuraea</taxon>
    </lineage>
</organism>
<dbReference type="InterPro" id="IPR002560">
    <property type="entry name" value="Transposase_DDE"/>
</dbReference>
<dbReference type="EMBL" id="FNVT01000006">
    <property type="protein sequence ID" value="SEG89504.1"/>
    <property type="molecule type" value="Genomic_DNA"/>
</dbReference>
<dbReference type="Proteomes" id="UP000236732">
    <property type="component" value="Unassembled WGS sequence"/>
</dbReference>
<feature type="domain" description="Transposase IS204/IS1001/IS1096/IS1165 DDE" evidence="1">
    <location>
        <begin position="2"/>
        <end position="114"/>
    </location>
</feature>
<dbReference type="PANTHER" id="PTHR33498">
    <property type="entry name" value="TRANSPOSASE FOR INSERTION SEQUENCE ELEMENT IS1557"/>
    <property type="match status" value="1"/>
</dbReference>
<gene>
    <name evidence="2" type="ORF">SAMN05444920_106462</name>
</gene>
<dbReference type="PANTHER" id="PTHR33498:SF1">
    <property type="entry name" value="TRANSPOSASE FOR INSERTION SEQUENCE ELEMENT IS1557"/>
    <property type="match status" value="1"/>
</dbReference>
<dbReference type="AlphaFoldDB" id="A0A1H6DWP4"/>